<dbReference type="InterPro" id="IPR036291">
    <property type="entry name" value="NAD(P)-bd_dom_sf"/>
</dbReference>
<dbReference type="PANTHER" id="PTHR13812">
    <property type="entry name" value="KETIMINE REDUCTASE MU-CRYSTALLIN"/>
    <property type="match status" value="1"/>
</dbReference>
<dbReference type="InterPro" id="IPR023401">
    <property type="entry name" value="ODC_N"/>
</dbReference>
<dbReference type="EMBL" id="JAVIIS010000025">
    <property type="protein sequence ID" value="MDX8441491.1"/>
    <property type="molecule type" value="Genomic_DNA"/>
</dbReference>
<evidence type="ECO:0000256" key="1">
    <source>
        <dbReference type="ARBA" id="ARBA00008903"/>
    </source>
</evidence>
<gene>
    <name evidence="2" type="ORF">RFM51_18030</name>
</gene>
<proteinExistence type="inferred from homology"/>
<comment type="similarity">
    <text evidence="1">Belongs to the ornithine cyclodeaminase/mu-crystallin family.</text>
</comment>
<name>A0ABU4WZK6_9HYPH</name>
<comment type="caution">
    <text evidence="2">The sequence shown here is derived from an EMBL/GenBank/DDBJ whole genome shotgun (WGS) entry which is preliminary data.</text>
</comment>
<dbReference type="RefSeq" id="WP_320215443.1">
    <property type="nucleotide sequence ID" value="NZ_JAVIIS010000025.1"/>
</dbReference>
<dbReference type="Gene3D" id="3.30.1780.10">
    <property type="entry name" value="ornithine cyclodeaminase, domain 1"/>
    <property type="match status" value="1"/>
</dbReference>
<dbReference type="InterPro" id="IPR003462">
    <property type="entry name" value="ODC_Mu_crystall"/>
</dbReference>
<dbReference type="PANTHER" id="PTHR13812:SF19">
    <property type="entry name" value="KETIMINE REDUCTASE MU-CRYSTALLIN"/>
    <property type="match status" value="1"/>
</dbReference>
<protein>
    <submittedName>
        <fullName evidence="2">Ornithine cyclodeaminase family protein</fullName>
    </submittedName>
</protein>
<evidence type="ECO:0000313" key="3">
    <source>
        <dbReference type="Proteomes" id="UP001272097"/>
    </source>
</evidence>
<dbReference type="NCBIfam" id="NF004793">
    <property type="entry name" value="PRK06141.1"/>
    <property type="match status" value="1"/>
</dbReference>
<organism evidence="2 3">
    <name type="scientific">Mesorhizobium australafricanum</name>
    <dbReference type="NCBI Taxonomy" id="3072311"/>
    <lineage>
        <taxon>Bacteria</taxon>
        <taxon>Pseudomonadati</taxon>
        <taxon>Pseudomonadota</taxon>
        <taxon>Alphaproteobacteria</taxon>
        <taxon>Hyphomicrobiales</taxon>
        <taxon>Phyllobacteriaceae</taxon>
        <taxon>Mesorhizobium</taxon>
    </lineage>
</organism>
<accession>A0ABU4WZK6</accession>
<dbReference type="Proteomes" id="UP001272097">
    <property type="component" value="Unassembled WGS sequence"/>
</dbReference>
<dbReference type="PIRSF" id="PIRSF001439">
    <property type="entry name" value="CryM"/>
    <property type="match status" value="1"/>
</dbReference>
<dbReference type="SUPFAM" id="SSF51735">
    <property type="entry name" value="NAD(P)-binding Rossmann-fold domains"/>
    <property type="match status" value="1"/>
</dbReference>
<reference evidence="2 3" key="1">
    <citation type="submission" date="2023-08" db="EMBL/GenBank/DDBJ databases">
        <title>Implementing the SeqCode for naming new Mesorhizobium species isolated from Vachellia karroo root nodules.</title>
        <authorList>
            <person name="Van Lill M."/>
        </authorList>
    </citation>
    <scope>NUCLEOTIDE SEQUENCE [LARGE SCALE GENOMIC DNA]</scope>
    <source>
        <strain evidence="2 3">VK3E</strain>
    </source>
</reference>
<sequence length="329" mass="34271">MLTISAAEVDRALTFPGLVETLRTAFRDGAVQPVRHHHGVERPDGAASTLLLMPAWTDFNAAGTSAGGHIGVKIVTVSPDNNAIGKPAVMGLYLLLDGVTGEPEALIDGQRLTQWRTTCASALAASYLARKDASRLLVIGAGALSPFLAKAHSAVRPISSIRIWNRTPANAEKVAAALRAEGLPASAASDLDAELAEADIVASATISSTPLVKGALLKPGAHVDLVGGFTPTMRESDDDAISRARVYVDTRAGATKEAGDIVQPLASGLLKPEAIIADLHELARGEKQGRQDDSEITLFKSVGAALEDLAAGIAVYKALKRQQGLGSRQ</sequence>
<evidence type="ECO:0000313" key="2">
    <source>
        <dbReference type="EMBL" id="MDX8441491.1"/>
    </source>
</evidence>
<keyword evidence="3" id="KW-1185">Reference proteome</keyword>
<dbReference type="Pfam" id="PF02423">
    <property type="entry name" value="OCD_Mu_crystall"/>
    <property type="match status" value="1"/>
</dbReference>
<dbReference type="Gene3D" id="3.40.50.720">
    <property type="entry name" value="NAD(P)-binding Rossmann-like Domain"/>
    <property type="match status" value="1"/>
</dbReference>